<dbReference type="InterPro" id="IPR008753">
    <property type="entry name" value="Peptidase_M13_N"/>
</dbReference>
<evidence type="ECO:0000256" key="5">
    <source>
        <dbReference type="ARBA" id="ARBA00022801"/>
    </source>
</evidence>
<dbReference type="Gene3D" id="3.40.390.10">
    <property type="entry name" value="Collagenase (Catalytic Domain)"/>
    <property type="match status" value="1"/>
</dbReference>
<evidence type="ECO:0000256" key="1">
    <source>
        <dbReference type="ARBA" id="ARBA00001947"/>
    </source>
</evidence>
<dbReference type="GO" id="GO:0016485">
    <property type="term" value="P:protein processing"/>
    <property type="evidence" value="ECO:0007669"/>
    <property type="project" value="TreeGrafter"/>
</dbReference>
<evidence type="ECO:0000256" key="4">
    <source>
        <dbReference type="ARBA" id="ARBA00022723"/>
    </source>
</evidence>
<accession>A0A4R7PAN7</accession>
<evidence type="ECO:0000256" key="8">
    <source>
        <dbReference type="SAM" id="SignalP"/>
    </source>
</evidence>
<evidence type="ECO:0000259" key="10">
    <source>
        <dbReference type="Pfam" id="PF05649"/>
    </source>
</evidence>
<keyword evidence="12" id="KW-1185">Reference proteome</keyword>
<keyword evidence="4" id="KW-0479">Metal-binding</keyword>
<dbReference type="SUPFAM" id="SSF55486">
    <property type="entry name" value="Metalloproteases ('zincins'), catalytic domain"/>
    <property type="match status" value="1"/>
</dbReference>
<dbReference type="InterPro" id="IPR024079">
    <property type="entry name" value="MetalloPept_cat_dom_sf"/>
</dbReference>
<keyword evidence="3" id="KW-0645">Protease</keyword>
<keyword evidence="7" id="KW-0482">Metalloprotease</keyword>
<dbReference type="PANTHER" id="PTHR11733:SF167">
    <property type="entry name" value="FI17812P1-RELATED"/>
    <property type="match status" value="1"/>
</dbReference>
<dbReference type="AlphaFoldDB" id="A0A4R7PAN7"/>
<dbReference type="InterPro" id="IPR018497">
    <property type="entry name" value="Peptidase_M13_C"/>
</dbReference>
<dbReference type="CDD" id="cd08662">
    <property type="entry name" value="M13"/>
    <property type="match status" value="1"/>
</dbReference>
<protein>
    <submittedName>
        <fullName evidence="11">Endothelin-converting enzyme</fullName>
    </submittedName>
</protein>
<evidence type="ECO:0000313" key="12">
    <source>
        <dbReference type="Proteomes" id="UP000295341"/>
    </source>
</evidence>
<sequence>MKSPFVLMFAPLCLLAACASSPEADTIPAPPAVPEEPARNVELMASGIETANFDAQAKPQDDLYRATNGTWLANTKIPADKSNYGSFTALSDGAEAQLRVIIEELSTSKQKAAGSVEQKVGDTYASFMDEARIDELGLAPVQEELAIIDALQKRADLPLLMARLARAGIDVPLAAYVHQDAKDATRYAGDFTQGGLSLPNRDFYLIDDEKFRKLREAFRLHVERMSQLTGSKDPKQIAAVVLALETRLAKAQWDKVELRDPVKRYNPYAPAALPKLAPQIDWPRYLDAVGFAKLDQVLISQPSYVTELGKLLKSEPLANWKTYLKWQVLASRAPLLPRAYVDENFAFYGRTLNGIEENQPRWKRGVRVIEGALGEAVGQVYVARHFPAENKQRMEALVKNLLHAYGQSIDELEWMSAETKKAAREKLAKFNTKIGYPNRWRDYTNLQVVPGEALANQRRAAEFEYDREMAKLGQPIDREEWGMTPQTVNAYYNGEMNEIVFPAAILQPPFFDVKAEDAVNYGAIGAVIGHEISHGFDDKGSQYDGDGNLRMWWTAEDRKRFDALGARLAAQYDAYEPVKGYHVNGKFTLGENIADLGGLSIAYRAYRLSLEGKPGPVIDDLSADQRFFLGWAQAWRRLYREENLLNRLKTDPHAPSEYRCNGVVVNVPAFQDAFSVQPGQGLYSTPESRIKIW</sequence>
<evidence type="ECO:0000259" key="9">
    <source>
        <dbReference type="Pfam" id="PF01431"/>
    </source>
</evidence>
<evidence type="ECO:0000256" key="6">
    <source>
        <dbReference type="ARBA" id="ARBA00022833"/>
    </source>
</evidence>
<dbReference type="RefSeq" id="WP_246051474.1">
    <property type="nucleotide sequence ID" value="NZ_MWIN01000022.1"/>
</dbReference>
<dbReference type="PROSITE" id="PS51257">
    <property type="entry name" value="PROKAR_LIPOPROTEIN"/>
    <property type="match status" value="1"/>
</dbReference>
<dbReference type="GO" id="GO:0046872">
    <property type="term" value="F:metal ion binding"/>
    <property type="evidence" value="ECO:0007669"/>
    <property type="project" value="UniProtKB-KW"/>
</dbReference>
<evidence type="ECO:0000256" key="2">
    <source>
        <dbReference type="ARBA" id="ARBA00007357"/>
    </source>
</evidence>
<proteinExistence type="inferred from homology"/>
<dbReference type="Pfam" id="PF01431">
    <property type="entry name" value="Peptidase_M13"/>
    <property type="match status" value="1"/>
</dbReference>
<keyword evidence="6" id="KW-0862">Zinc</keyword>
<evidence type="ECO:0000256" key="3">
    <source>
        <dbReference type="ARBA" id="ARBA00022670"/>
    </source>
</evidence>
<feature type="domain" description="Peptidase M13 C-terminal" evidence="9">
    <location>
        <begin position="489"/>
        <end position="690"/>
    </location>
</feature>
<feature type="domain" description="Peptidase M13 N-terminal" evidence="10">
    <location>
        <begin position="59"/>
        <end position="437"/>
    </location>
</feature>
<comment type="cofactor">
    <cofactor evidence="1">
        <name>Zn(2+)</name>
        <dbReference type="ChEBI" id="CHEBI:29105"/>
    </cofactor>
</comment>
<evidence type="ECO:0000256" key="7">
    <source>
        <dbReference type="ARBA" id="ARBA00023049"/>
    </source>
</evidence>
<feature type="chain" id="PRO_5020537503" evidence="8">
    <location>
        <begin position="25"/>
        <end position="693"/>
    </location>
</feature>
<dbReference type="PRINTS" id="PR00786">
    <property type="entry name" value="NEPRILYSIN"/>
</dbReference>
<dbReference type="PANTHER" id="PTHR11733">
    <property type="entry name" value="ZINC METALLOPROTEASE FAMILY M13 NEPRILYSIN-RELATED"/>
    <property type="match status" value="1"/>
</dbReference>
<dbReference type="PROSITE" id="PS51885">
    <property type="entry name" value="NEPRILYSIN"/>
    <property type="match status" value="1"/>
</dbReference>
<evidence type="ECO:0000313" key="11">
    <source>
        <dbReference type="EMBL" id="TDU30998.1"/>
    </source>
</evidence>
<feature type="signal peptide" evidence="8">
    <location>
        <begin position="1"/>
        <end position="24"/>
    </location>
</feature>
<dbReference type="GO" id="GO:0005886">
    <property type="term" value="C:plasma membrane"/>
    <property type="evidence" value="ECO:0007669"/>
    <property type="project" value="TreeGrafter"/>
</dbReference>
<name>A0A4R7PAN7_9GAMM</name>
<dbReference type="EMBL" id="SOBT01000008">
    <property type="protein sequence ID" value="TDU30998.1"/>
    <property type="molecule type" value="Genomic_DNA"/>
</dbReference>
<dbReference type="InterPro" id="IPR042089">
    <property type="entry name" value="Peptidase_M13_dom_2"/>
</dbReference>
<keyword evidence="5" id="KW-0378">Hydrolase</keyword>
<organism evidence="11 12">
    <name type="scientific">Panacagrimonas perspica</name>
    <dbReference type="NCBI Taxonomy" id="381431"/>
    <lineage>
        <taxon>Bacteria</taxon>
        <taxon>Pseudomonadati</taxon>
        <taxon>Pseudomonadota</taxon>
        <taxon>Gammaproteobacteria</taxon>
        <taxon>Nevskiales</taxon>
        <taxon>Nevskiaceae</taxon>
        <taxon>Panacagrimonas</taxon>
    </lineage>
</organism>
<reference evidence="11 12" key="1">
    <citation type="submission" date="2019-03" db="EMBL/GenBank/DDBJ databases">
        <title>Genomic Encyclopedia of Type Strains, Phase IV (KMG-IV): sequencing the most valuable type-strain genomes for metagenomic binning, comparative biology and taxonomic classification.</title>
        <authorList>
            <person name="Goeker M."/>
        </authorList>
    </citation>
    <scope>NUCLEOTIDE SEQUENCE [LARGE SCALE GENOMIC DNA]</scope>
    <source>
        <strain evidence="11 12">DSM 26377</strain>
    </source>
</reference>
<dbReference type="Proteomes" id="UP000295341">
    <property type="component" value="Unassembled WGS sequence"/>
</dbReference>
<dbReference type="Pfam" id="PF05649">
    <property type="entry name" value="Peptidase_M13_N"/>
    <property type="match status" value="1"/>
</dbReference>
<dbReference type="GO" id="GO:0004222">
    <property type="term" value="F:metalloendopeptidase activity"/>
    <property type="evidence" value="ECO:0007669"/>
    <property type="project" value="InterPro"/>
</dbReference>
<dbReference type="InterPro" id="IPR000718">
    <property type="entry name" value="Peptidase_M13"/>
</dbReference>
<comment type="similarity">
    <text evidence="2">Belongs to the peptidase M13 family.</text>
</comment>
<dbReference type="Gene3D" id="1.10.1380.10">
    <property type="entry name" value="Neutral endopeptidase , domain2"/>
    <property type="match status" value="1"/>
</dbReference>
<keyword evidence="8" id="KW-0732">Signal</keyword>
<comment type="caution">
    <text evidence="11">The sequence shown here is derived from an EMBL/GenBank/DDBJ whole genome shotgun (WGS) entry which is preliminary data.</text>
</comment>
<gene>
    <name evidence="11" type="ORF">DFR24_0356</name>
</gene>